<dbReference type="Proteomes" id="UP000554520">
    <property type="component" value="Unassembled WGS sequence"/>
</dbReference>
<accession>A0A839UH81</accession>
<reference evidence="1 2" key="1">
    <citation type="submission" date="2020-08" db="EMBL/GenBank/DDBJ databases">
        <title>Genomic Encyclopedia of Type Strains, Phase III (KMG-III): the genomes of soil and plant-associated and newly described type strains.</title>
        <authorList>
            <person name="Whitman W."/>
        </authorList>
    </citation>
    <scope>NUCLEOTIDE SEQUENCE [LARGE SCALE GENOMIC DNA]</scope>
    <source>
        <strain evidence="1 2">CECT 7015</strain>
    </source>
</reference>
<gene>
    <name evidence="1" type="ORF">FHS21_004663</name>
</gene>
<comment type="caution">
    <text evidence="1">The sequence shown here is derived from an EMBL/GenBank/DDBJ whole genome shotgun (WGS) entry which is preliminary data.</text>
</comment>
<keyword evidence="2" id="KW-1185">Reference proteome</keyword>
<sequence>MSLHLFEKLTYSEDDWYIMQDAHLKACELLGEDPVSYENADRLARIIMNLFDGGARDFQIIASIAAHREAVLDRQWATYH</sequence>
<dbReference type="EMBL" id="JACHXN010000018">
    <property type="protein sequence ID" value="MBB3148220.1"/>
    <property type="molecule type" value="Genomic_DNA"/>
</dbReference>
<protein>
    <submittedName>
        <fullName evidence="1">Uncharacterized protein</fullName>
    </submittedName>
</protein>
<organism evidence="1 2">
    <name type="scientific">Phyllobacterium trifolii</name>
    <dbReference type="NCBI Taxonomy" id="300193"/>
    <lineage>
        <taxon>Bacteria</taxon>
        <taxon>Pseudomonadati</taxon>
        <taxon>Pseudomonadota</taxon>
        <taxon>Alphaproteobacteria</taxon>
        <taxon>Hyphomicrobiales</taxon>
        <taxon>Phyllobacteriaceae</taxon>
        <taxon>Phyllobacterium</taxon>
    </lineage>
</organism>
<dbReference type="RefSeq" id="WP_183664029.1">
    <property type="nucleotide sequence ID" value="NZ_JACHXN010000018.1"/>
</dbReference>
<evidence type="ECO:0000313" key="1">
    <source>
        <dbReference type="EMBL" id="MBB3148220.1"/>
    </source>
</evidence>
<dbReference type="AlphaFoldDB" id="A0A839UH81"/>
<proteinExistence type="predicted"/>
<evidence type="ECO:0000313" key="2">
    <source>
        <dbReference type="Proteomes" id="UP000554520"/>
    </source>
</evidence>
<name>A0A839UH81_9HYPH</name>